<dbReference type="AlphaFoldDB" id="A0A225VD74"/>
<name>A0A225VD74_9STRA</name>
<protein>
    <submittedName>
        <fullName evidence="1">Uncharacterized protein</fullName>
    </submittedName>
</protein>
<evidence type="ECO:0000313" key="2">
    <source>
        <dbReference type="Proteomes" id="UP000198211"/>
    </source>
</evidence>
<reference evidence="2" key="1">
    <citation type="submission" date="2017-03" db="EMBL/GenBank/DDBJ databases">
        <title>Phytopthora megakarya and P. palmivora, two closely related causual agents of cacao black pod achieved similar genome size and gene model numbers by different mechanisms.</title>
        <authorList>
            <person name="Ali S."/>
            <person name="Shao J."/>
            <person name="Larry D.J."/>
            <person name="Kronmiller B."/>
            <person name="Shen D."/>
            <person name="Strem M.D."/>
            <person name="Melnick R.L."/>
            <person name="Guiltinan M.J."/>
            <person name="Tyler B.M."/>
            <person name="Meinhardt L.W."/>
            <person name="Bailey B.A."/>
        </authorList>
    </citation>
    <scope>NUCLEOTIDE SEQUENCE [LARGE SCALE GENOMIC DNA]</scope>
    <source>
        <strain evidence="2">zdho120</strain>
    </source>
</reference>
<dbReference type="Proteomes" id="UP000198211">
    <property type="component" value="Unassembled WGS sequence"/>
</dbReference>
<gene>
    <name evidence="1" type="ORF">PHMEG_00024945</name>
</gene>
<sequence length="187" mass="20801">MVGGELLGRQLLFGGSRPRFRIPSPHTVHARLRVKLRVELRGELLLNGIDGVKPKVTNKCQIKITVGHRPPESVCAPTTEKWCSQTRNEFYSLGVSNARTWGEPSTCPFMRVSGSTRGHQVPTDTDLRIRPRDYGRLGDRWVTPIIFSSKGISVAALVVNISRKPVQVPPNTKVAILTVRDRLPFGD</sequence>
<accession>A0A225VD74</accession>
<proteinExistence type="predicted"/>
<comment type="caution">
    <text evidence="1">The sequence shown here is derived from an EMBL/GenBank/DDBJ whole genome shotgun (WGS) entry which is preliminary data.</text>
</comment>
<evidence type="ECO:0000313" key="1">
    <source>
        <dbReference type="EMBL" id="OWZ03343.1"/>
    </source>
</evidence>
<organism evidence="1 2">
    <name type="scientific">Phytophthora megakarya</name>
    <dbReference type="NCBI Taxonomy" id="4795"/>
    <lineage>
        <taxon>Eukaryota</taxon>
        <taxon>Sar</taxon>
        <taxon>Stramenopiles</taxon>
        <taxon>Oomycota</taxon>
        <taxon>Peronosporomycetes</taxon>
        <taxon>Peronosporales</taxon>
        <taxon>Peronosporaceae</taxon>
        <taxon>Phytophthora</taxon>
    </lineage>
</organism>
<dbReference type="EMBL" id="NBNE01005579">
    <property type="protein sequence ID" value="OWZ03343.1"/>
    <property type="molecule type" value="Genomic_DNA"/>
</dbReference>
<keyword evidence="2" id="KW-1185">Reference proteome</keyword>